<accession>A0A0J8GMG6</accession>
<reference evidence="4 5" key="1">
    <citation type="submission" date="2015-04" db="EMBL/GenBank/DDBJ databases">
        <title>Draft Genome Sequence of the Novel Agar-Digesting Marine Bacterium Q1.</title>
        <authorList>
            <person name="Li Y."/>
            <person name="Li D."/>
            <person name="Chen G."/>
            <person name="Du Z."/>
        </authorList>
    </citation>
    <scope>NUCLEOTIDE SEQUENCE [LARGE SCALE GENOMIC DNA]</scope>
    <source>
        <strain evidence="4 5">Q1</strain>
    </source>
</reference>
<keyword evidence="1" id="KW-0560">Oxidoreductase</keyword>
<dbReference type="InterPro" id="IPR050493">
    <property type="entry name" value="FAD-dep_Monooxygenase_BioMet"/>
</dbReference>
<comment type="caution">
    <text evidence="4">The sequence shown here is derived from an EMBL/GenBank/DDBJ whole genome shotgun (WGS) entry which is preliminary data.</text>
</comment>
<feature type="domain" description="FAD-binding" evidence="3">
    <location>
        <begin position="6"/>
        <end position="333"/>
    </location>
</feature>
<organism evidence="4 5">
    <name type="scientific">Catenovulum maritimum</name>
    <dbReference type="NCBI Taxonomy" id="1513271"/>
    <lineage>
        <taxon>Bacteria</taxon>
        <taxon>Pseudomonadati</taxon>
        <taxon>Pseudomonadota</taxon>
        <taxon>Gammaproteobacteria</taxon>
        <taxon>Alteromonadales</taxon>
        <taxon>Alteromonadaceae</taxon>
        <taxon>Catenovulum</taxon>
    </lineage>
</organism>
<dbReference type="PRINTS" id="PR00420">
    <property type="entry name" value="RNGMNOXGNASE"/>
</dbReference>
<dbReference type="STRING" id="1513271.XM47_16885"/>
<evidence type="ECO:0000259" key="3">
    <source>
        <dbReference type="Pfam" id="PF01494"/>
    </source>
</evidence>
<dbReference type="Proteomes" id="UP000037600">
    <property type="component" value="Unassembled WGS sequence"/>
</dbReference>
<dbReference type="EMBL" id="LAZL01000035">
    <property type="protein sequence ID" value="KMT63980.1"/>
    <property type="molecule type" value="Genomic_DNA"/>
</dbReference>
<dbReference type="AlphaFoldDB" id="A0A0J8GMG6"/>
<keyword evidence="2" id="KW-0503">Monooxygenase</keyword>
<evidence type="ECO:0000313" key="5">
    <source>
        <dbReference type="Proteomes" id="UP000037600"/>
    </source>
</evidence>
<protein>
    <recommendedName>
        <fullName evidence="3">FAD-binding domain-containing protein</fullName>
    </recommendedName>
</protein>
<dbReference type="OrthoDB" id="9782160at2"/>
<dbReference type="InterPro" id="IPR002938">
    <property type="entry name" value="FAD-bd"/>
</dbReference>
<keyword evidence="5" id="KW-1185">Reference proteome</keyword>
<dbReference type="GO" id="GO:0004497">
    <property type="term" value="F:monooxygenase activity"/>
    <property type="evidence" value="ECO:0007669"/>
    <property type="project" value="UniProtKB-KW"/>
</dbReference>
<gene>
    <name evidence="4" type="ORF">XM47_16885</name>
</gene>
<dbReference type="PANTHER" id="PTHR13789:SF309">
    <property type="entry name" value="PUTATIVE (AFU_ORTHOLOGUE AFUA_6G14510)-RELATED"/>
    <property type="match status" value="1"/>
</dbReference>
<evidence type="ECO:0000256" key="2">
    <source>
        <dbReference type="ARBA" id="ARBA00023033"/>
    </source>
</evidence>
<name>A0A0J8GMG6_9ALTE</name>
<dbReference type="Pfam" id="PF01494">
    <property type="entry name" value="FAD_binding_3"/>
    <property type="match status" value="1"/>
</dbReference>
<dbReference type="InterPro" id="IPR036188">
    <property type="entry name" value="FAD/NAD-bd_sf"/>
</dbReference>
<evidence type="ECO:0000313" key="4">
    <source>
        <dbReference type="EMBL" id="KMT63980.1"/>
    </source>
</evidence>
<proteinExistence type="predicted"/>
<dbReference type="GO" id="GO:0071949">
    <property type="term" value="F:FAD binding"/>
    <property type="evidence" value="ECO:0007669"/>
    <property type="project" value="InterPro"/>
</dbReference>
<dbReference type="PATRIC" id="fig|1513271.3.peg.3472"/>
<evidence type="ECO:0000256" key="1">
    <source>
        <dbReference type="ARBA" id="ARBA00023002"/>
    </source>
</evidence>
<dbReference type="PANTHER" id="PTHR13789">
    <property type="entry name" value="MONOOXYGENASE"/>
    <property type="match status" value="1"/>
</dbReference>
<dbReference type="SUPFAM" id="SSF51905">
    <property type="entry name" value="FAD/NAD(P)-binding domain"/>
    <property type="match status" value="1"/>
</dbReference>
<sequence length="378" mass="41705">MNKNKKILIVGAGIAGISLYRKLRAFGFSPDIIEQADSWRQDGAAICLPANAVLELDKLGLKDELLNSAHQVFDIEYALADGRELASASLKQSPCDKAPFVALMRGKLMEILRAGIDLAEVKFSTQIDSISQSSEQVLVNFNHGGTAQYDLVIAADGINSKTRGLVFPNSELNYSGVTNWRFTAQISTKNLHPVYYVGSDSAFMIYPIADDKVYCYAQIFDKDKSYFNQAAHEAIQTLFKHYCQPVQQAIAQLNRQDIVVGELKSVSQVKAVQQKVLLIGDALHGCPPSLQQGVGLALEDVNCISELLAQMPIEQALVQFESNRLTRIKWVVDESNKIIKLAGIGRFAIGRFLRNLKIKKGGPANVIGWKKLLSEKAY</sequence>
<dbReference type="Gene3D" id="3.50.50.60">
    <property type="entry name" value="FAD/NAD(P)-binding domain"/>
    <property type="match status" value="1"/>
</dbReference>
<dbReference type="RefSeq" id="WP_048695177.1">
    <property type="nucleotide sequence ID" value="NZ_KQ130506.1"/>
</dbReference>